<dbReference type="InterPro" id="IPR036259">
    <property type="entry name" value="MFS_trans_sf"/>
</dbReference>
<evidence type="ECO:0000256" key="2">
    <source>
        <dbReference type="SAM" id="Phobius"/>
    </source>
</evidence>
<dbReference type="Pfam" id="PF07690">
    <property type="entry name" value="MFS_1"/>
    <property type="match status" value="1"/>
</dbReference>
<dbReference type="InterPro" id="IPR011701">
    <property type="entry name" value="MFS"/>
</dbReference>
<evidence type="ECO:0000256" key="1">
    <source>
        <dbReference type="ARBA" id="ARBA00004141"/>
    </source>
</evidence>
<proteinExistence type="predicted"/>
<keyword evidence="2" id="KW-1133">Transmembrane helix</keyword>
<dbReference type="Proteomes" id="UP001066276">
    <property type="component" value="Chromosome 12"/>
</dbReference>
<accession>A0AAV7KMW7</accession>
<feature type="transmembrane region" description="Helical" evidence="2">
    <location>
        <begin position="111"/>
        <end position="130"/>
    </location>
</feature>
<dbReference type="EMBL" id="JANPWB010000016">
    <property type="protein sequence ID" value="KAJ1080235.1"/>
    <property type="molecule type" value="Genomic_DNA"/>
</dbReference>
<protein>
    <recommendedName>
        <fullName evidence="3">Major facilitator superfamily (MFS) profile domain-containing protein</fullName>
    </recommendedName>
</protein>
<feature type="transmembrane region" description="Helical" evidence="2">
    <location>
        <begin position="353"/>
        <end position="375"/>
    </location>
</feature>
<dbReference type="AlphaFoldDB" id="A0AAV7KMW7"/>
<evidence type="ECO:0000313" key="5">
    <source>
        <dbReference type="Proteomes" id="UP001066276"/>
    </source>
</evidence>
<evidence type="ECO:0000313" key="4">
    <source>
        <dbReference type="EMBL" id="KAJ1080235.1"/>
    </source>
</evidence>
<feature type="transmembrane region" description="Helical" evidence="2">
    <location>
        <begin position="42"/>
        <end position="61"/>
    </location>
</feature>
<keyword evidence="2" id="KW-0812">Transmembrane</keyword>
<feature type="transmembrane region" description="Helical" evidence="2">
    <location>
        <begin position="201"/>
        <end position="219"/>
    </location>
</feature>
<dbReference type="GO" id="GO:0008028">
    <property type="term" value="F:monocarboxylic acid transmembrane transporter activity"/>
    <property type="evidence" value="ECO:0007669"/>
    <property type="project" value="TreeGrafter"/>
</dbReference>
<name>A0AAV7KMW7_PLEWA</name>
<organism evidence="4 5">
    <name type="scientific">Pleurodeles waltl</name>
    <name type="common">Iberian ribbed newt</name>
    <dbReference type="NCBI Taxonomy" id="8319"/>
    <lineage>
        <taxon>Eukaryota</taxon>
        <taxon>Metazoa</taxon>
        <taxon>Chordata</taxon>
        <taxon>Craniata</taxon>
        <taxon>Vertebrata</taxon>
        <taxon>Euteleostomi</taxon>
        <taxon>Amphibia</taxon>
        <taxon>Batrachia</taxon>
        <taxon>Caudata</taxon>
        <taxon>Salamandroidea</taxon>
        <taxon>Salamandridae</taxon>
        <taxon>Pleurodelinae</taxon>
        <taxon>Pleurodeles</taxon>
    </lineage>
</organism>
<keyword evidence="5" id="KW-1185">Reference proteome</keyword>
<dbReference type="PANTHER" id="PTHR11360">
    <property type="entry name" value="MONOCARBOXYLATE TRANSPORTER"/>
    <property type="match status" value="1"/>
</dbReference>
<feature type="domain" description="Major facilitator superfamily (MFS) profile" evidence="3">
    <location>
        <begin position="43"/>
        <end position="423"/>
    </location>
</feature>
<dbReference type="Gene3D" id="1.20.1250.20">
    <property type="entry name" value="MFS general substrate transporter like domains"/>
    <property type="match status" value="1"/>
</dbReference>
<dbReference type="SUPFAM" id="SSF103473">
    <property type="entry name" value="MFS general substrate transporter"/>
    <property type="match status" value="1"/>
</dbReference>
<dbReference type="InterPro" id="IPR020846">
    <property type="entry name" value="MFS_dom"/>
</dbReference>
<keyword evidence="2" id="KW-0472">Membrane</keyword>
<comment type="caution">
    <text evidence="4">The sequence shown here is derived from an EMBL/GenBank/DDBJ whole genome shotgun (WGS) entry which is preliminary data.</text>
</comment>
<feature type="transmembrane region" description="Helical" evidence="2">
    <location>
        <begin position="387"/>
        <end position="405"/>
    </location>
</feature>
<sequence>MVRLDLSATFDTVSHSMLIQRLVKSRGLMESPNRYTPQDGGWGWMIVLAGFMMTALCYGVIRSMGVFYVEFVHSFHKLSSEVSWISSIAIAVQQFASPIGSALSMQYGERVVVMAGGILAFLGILLASFGNCLVHLYLTMGALTGFGWSLVYGPTMGAISKHFLRRRILALGLALTGNGLSSFLFSPLFQALVDTYSWRGALIILSAMQLNLCVCGALIRPVHVLQDHRHGQVEAKKPSKAALFLHKMASDLDINLFQNRGFVVYSASMLLICSGSMMPYVHLVPHGKDMGLSSYEAAFLMSMTGLADSGARLLSGFFADHKLLTTLQLLVLWSSTCGLSLLLLSLGNTLPSIMVLGIFYGMSSGAFTPLIFGVLPDLVTTERVTSAVGLSLMIMSIGVLLGPPFSGKLGKEQKGCSGAEVDR</sequence>
<gene>
    <name evidence="4" type="ORF">NDU88_000455</name>
</gene>
<dbReference type="InterPro" id="IPR050327">
    <property type="entry name" value="Proton-linked_MCT"/>
</dbReference>
<comment type="subcellular location">
    <subcellularLocation>
        <location evidence="1">Membrane</location>
        <topology evidence="1">Multi-pass membrane protein</topology>
    </subcellularLocation>
</comment>
<dbReference type="PANTHER" id="PTHR11360:SF19">
    <property type="entry name" value="MONOCARBOXYLATE TRANSPORTER 13"/>
    <property type="match status" value="1"/>
</dbReference>
<reference evidence="4" key="1">
    <citation type="journal article" date="2022" name="bioRxiv">
        <title>Sequencing and chromosome-scale assembly of the giantPleurodeles waltlgenome.</title>
        <authorList>
            <person name="Brown T."/>
            <person name="Elewa A."/>
            <person name="Iarovenko S."/>
            <person name="Subramanian E."/>
            <person name="Araus A.J."/>
            <person name="Petzold A."/>
            <person name="Susuki M."/>
            <person name="Suzuki K.-i.T."/>
            <person name="Hayashi T."/>
            <person name="Toyoda A."/>
            <person name="Oliveira C."/>
            <person name="Osipova E."/>
            <person name="Leigh N.D."/>
            <person name="Simon A."/>
            <person name="Yun M.H."/>
        </authorList>
    </citation>
    <scope>NUCLEOTIDE SEQUENCE</scope>
    <source>
        <strain evidence="4">20211129_DDA</strain>
        <tissue evidence="4">Liver</tissue>
    </source>
</reference>
<feature type="transmembrane region" description="Helical" evidence="2">
    <location>
        <begin position="168"/>
        <end position="189"/>
    </location>
</feature>
<dbReference type="PROSITE" id="PS50850">
    <property type="entry name" value="MFS"/>
    <property type="match status" value="1"/>
</dbReference>
<feature type="transmembrane region" description="Helical" evidence="2">
    <location>
        <begin position="136"/>
        <end position="156"/>
    </location>
</feature>
<feature type="transmembrane region" description="Helical" evidence="2">
    <location>
        <begin position="262"/>
        <end position="283"/>
    </location>
</feature>
<dbReference type="GO" id="GO:0016020">
    <property type="term" value="C:membrane"/>
    <property type="evidence" value="ECO:0007669"/>
    <property type="project" value="UniProtKB-SubCell"/>
</dbReference>
<feature type="transmembrane region" description="Helical" evidence="2">
    <location>
        <begin position="327"/>
        <end position="347"/>
    </location>
</feature>
<evidence type="ECO:0000259" key="3">
    <source>
        <dbReference type="PROSITE" id="PS50850"/>
    </source>
</evidence>